<evidence type="ECO:0000256" key="16">
    <source>
        <dbReference type="ARBA" id="ARBA00072929"/>
    </source>
</evidence>
<keyword evidence="10" id="KW-0720">Serine protease</keyword>
<name>A0A7M7LTQ4_NASVI</name>
<keyword evidence="8" id="KW-0732">Signal</keyword>
<keyword evidence="6" id="KW-0645">Protease</keyword>
<dbReference type="PANTHER" id="PTHR11731">
    <property type="entry name" value="PROTEASE FAMILY S9B,C DIPEPTIDYL-PEPTIDASE IV-RELATED"/>
    <property type="match status" value="1"/>
</dbReference>
<dbReference type="GO" id="GO:0006508">
    <property type="term" value="P:proteolysis"/>
    <property type="evidence" value="ECO:0007669"/>
    <property type="project" value="UniProtKB-KW"/>
</dbReference>
<dbReference type="InterPro" id="IPR001375">
    <property type="entry name" value="Peptidase_S9_cat"/>
</dbReference>
<dbReference type="InterPro" id="IPR002469">
    <property type="entry name" value="Peptidase_S9B_N"/>
</dbReference>
<dbReference type="PANTHER" id="PTHR11731:SF200">
    <property type="entry name" value="DIPEPTIDYL PEPTIDASE 10, ISOFORM B"/>
    <property type="match status" value="1"/>
</dbReference>
<evidence type="ECO:0000256" key="4">
    <source>
        <dbReference type="ARBA" id="ARBA00022438"/>
    </source>
</evidence>
<dbReference type="Pfam" id="PF00326">
    <property type="entry name" value="Peptidase_S9"/>
    <property type="match status" value="1"/>
</dbReference>
<accession>A0A7M7LTQ4</accession>
<comment type="similarity">
    <text evidence="3">Belongs to the peptidase S9B family. DPPIV subfamily.</text>
</comment>
<keyword evidence="12 18" id="KW-1133">Transmembrane helix</keyword>
<comment type="subcellular location">
    <subcellularLocation>
        <location evidence="15">Endomembrane system</location>
        <topology evidence="15">Single-pass membrane protein</topology>
    </subcellularLocation>
    <subcellularLocation>
        <location evidence="1">Membrane</location>
        <topology evidence="1">Single-pass type II membrane protein</topology>
    </subcellularLocation>
    <subcellularLocation>
        <location evidence="2">Secreted</location>
    </subcellularLocation>
</comment>
<evidence type="ECO:0000256" key="17">
    <source>
        <dbReference type="SAM" id="MobiDB-lite"/>
    </source>
</evidence>
<dbReference type="GO" id="GO:0008236">
    <property type="term" value="F:serine-type peptidase activity"/>
    <property type="evidence" value="ECO:0007669"/>
    <property type="project" value="UniProtKB-KW"/>
</dbReference>
<keyword evidence="9" id="KW-0378">Hydrolase</keyword>
<evidence type="ECO:0000313" key="21">
    <source>
        <dbReference type="EnsemblMetazoa" id="XP_008202160"/>
    </source>
</evidence>
<feature type="compositionally biased region" description="Low complexity" evidence="17">
    <location>
        <begin position="7"/>
        <end position="20"/>
    </location>
</feature>
<proteinExistence type="inferred from homology"/>
<dbReference type="Proteomes" id="UP000002358">
    <property type="component" value="Chromosome 2"/>
</dbReference>
<keyword evidence="5" id="KW-0964">Secreted</keyword>
<keyword evidence="7 18" id="KW-0812">Transmembrane</keyword>
<evidence type="ECO:0000256" key="7">
    <source>
        <dbReference type="ARBA" id="ARBA00022692"/>
    </source>
</evidence>
<dbReference type="SUPFAM" id="SSF53474">
    <property type="entry name" value="alpha/beta-Hydrolases"/>
    <property type="match status" value="1"/>
</dbReference>
<dbReference type="EnsemblMetazoa" id="XM_008203938">
    <property type="protein sequence ID" value="XP_008202160"/>
    <property type="gene ID" value="LOC100120008"/>
</dbReference>
<dbReference type="FunCoup" id="A0A7M7LTQ4">
    <property type="interactions" value="107"/>
</dbReference>
<dbReference type="GeneID" id="100120008"/>
<dbReference type="GO" id="GO:0005576">
    <property type="term" value="C:extracellular region"/>
    <property type="evidence" value="ECO:0007669"/>
    <property type="project" value="UniProtKB-SubCell"/>
</dbReference>
<evidence type="ECO:0000256" key="14">
    <source>
        <dbReference type="ARBA" id="ARBA00023180"/>
    </source>
</evidence>
<dbReference type="FunFam" id="3.40.50.1820:FF:000003">
    <property type="entry name" value="Dipeptidyl peptidase 4"/>
    <property type="match status" value="1"/>
</dbReference>
<dbReference type="SUPFAM" id="SSF82171">
    <property type="entry name" value="DPP6 N-terminal domain-like"/>
    <property type="match status" value="1"/>
</dbReference>
<dbReference type="InterPro" id="IPR029058">
    <property type="entry name" value="AB_hydrolase_fold"/>
</dbReference>
<dbReference type="GO" id="GO:0005886">
    <property type="term" value="C:plasma membrane"/>
    <property type="evidence" value="ECO:0007669"/>
    <property type="project" value="TreeGrafter"/>
</dbReference>
<evidence type="ECO:0000256" key="3">
    <source>
        <dbReference type="ARBA" id="ARBA00010036"/>
    </source>
</evidence>
<dbReference type="Gene3D" id="2.140.10.30">
    <property type="entry name" value="Dipeptidylpeptidase IV, N-terminal domain"/>
    <property type="match status" value="1"/>
</dbReference>
<keyword evidence="13 18" id="KW-0472">Membrane</keyword>
<evidence type="ECO:0000256" key="12">
    <source>
        <dbReference type="ARBA" id="ARBA00022989"/>
    </source>
</evidence>
<keyword evidence="14" id="KW-0325">Glycoprotein</keyword>
<feature type="domain" description="Peptidase S9 prolyl oligopeptidase catalytic" evidence="19">
    <location>
        <begin position="663"/>
        <end position="866"/>
    </location>
</feature>
<dbReference type="AlphaFoldDB" id="A0A7M7LTQ4"/>
<evidence type="ECO:0000256" key="18">
    <source>
        <dbReference type="SAM" id="Phobius"/>
    </source>
</evidence>
<reference evidence="21" key="1">
    <citation type="submission" date="2021-01" db="UniProtKB">
        <authorList>
            <consortium name="EnsemblMetazoa"/>
        </authorList>
    </citation>
    <scope>IDENTIFICATION</scope>
</reference>
<dbReference type="GO" id="GO:0012505">
    <property type="term" value="C:endomembrane system"/>
    <property type="evidence" value="ECO:0007669"/>
    <property type="project" value="UniProtKB-SubCell"/>
</dbReference>
<dbReference type="KEGG" id="nvi:100120008"/>
<feature type="transmembrane region" description="Helical" evidence="18">
    <location>
        <begin position="95"/>
        <end position="118"/>
    </location>
</feature>
<dbReference type="GO" id="GO:0004177">
    <property type="term" value="F:aminopeptidase activity"/>
    <property type="evidence" value="ECO:0007669"/>
    <property type="project" value="UniProtKB-KW"/>
</dbReference>
<feature type="region of interest" description="Disordered" evidence="17">
    <location>
        <begin position="1"/>
        <end position="25"/>
    </location>
</feature>
<evidence type="ECO:0000256" key="2">
    <source>
        <dbReference type="ARBA" id="ARBA00004613"/>
    </source>
</evidence>
<sequence>MVYRYMQEQQQQQQQQSSSSAARSEKISRLEALGFISDPNNSDNEDSIDPLINGNHVPLVGLQRKPKHIRRNRITLMHRRRELMTKSTGCNTRRLLVVGLIATIVLVLVITATAAILLTSADREAARTEALGASGISVEEWLGGSLSTKSFNGTWLSGDEILYEDESGNLMIFDASSRQSRNVLNITNSALVASFDHQFSADRKYLLLAFNYQRLFRHTYLAQYKIVNLETLQETLLSGNESSGLQLAVWAPQGNALVYVFQSNIYYRPQAEVPDDYQITVTGAFGTIYNGVPDWVYEEEVFSSNKAMWFSPSGTKLAFGHFDDTHTPIMNIPYYGFPGLTFQYPSAIPIHYPKSGTQNPTVKLFYVDLEQVVKGNVSLIEIEAPLKLSYTERILASVSFPTDGLVSAIWMNRVQNQAYFHMCNVIDRNCSTALAYKERNGWVEQFVPPLYSKDGTAFVLILPQKQGNRGDWRHAVLVTEATTKHPIVTALTSGLFVVTEIVAWDEDNHYVYYLATSEQDPAQKHLYRVSILDRNRRSDCLSCEIKSESDGSYCLYNSAEFSKDNSHYVLTCAGPGIPEITIHNRNSTKVYAWESNIAVAELIAEKSRPTVKRFTVPVPGGFEAQVKLLLPPNADLSGKTKYPMLLYVYGGPDTNEVTEKFNIDWGTYLVTNKSIIYASIDGRGSGLKGNSMMFAVYRNLGTVEIMDQINVTRHLQNSFSYIDRSRTAIWGWSYGGYATGMALAMDFDGIFKCGLSVAPVTDWTLYDSVYTERFMGLPNAADNLGGYDQSQLLNKVDNIKNKGYYLIHGTLDDNVHYQQSMLLAKMLEQKDILFRQQTYTDETHDIARMRLHLYHSMENFLDECFKTSS</sequence>
<keyword evidence="4" id="KW-0031">Aminopeptidase</keyword>
<keyword evidence="11" id="KW-0735">Signal-anchor</keyword>
<evidence type="ECO:0000256" key="6">
    <source>
        <dbReference type="ARBA" id="ARBA00022670"/>
    </source>
</evidence>
<evidence type="ECO:0000256" key="11">
    <source>
        <dbReference type="ARBA" id="ARBA00022968"/>
    </source>
</evidence>
<feature type="domain" description="Dipeptidylpeptidase IV N-terminal" evidence="20">
    <location>
        <begin position="200"/>
        <end position="578"/>
    </location>
</feature>
<evidence type="ECO:0000256" key="8">
    <source>
        <dbReference type="ARBA" id="ARBA00022729"/>
    </source>
</evidence>
<dbReference type="OrthoDB" id="16520at2759"/>
<evidence type="ECO:0000256" key="13">
    <source>
        <dbReference type="ARBA" id="ARBA00023136"/>
    </source>
</evidence>
<evidence type="ECO:0000313" key="22">
    <source>
        <dbReference type="Proteomes" id="UP000002358"/>
    </source>
</evidence>
<evidence type="ECO:0000256" key="5">
    <source>
        <dbReference type="ARBA" id="ARBA00022525"/>
    </source>
</evidence>
<evidence type="ECO:0000256" key="15">
    <source>
        <dbReference type="ARBA" id="ARBA00037847"/>
    </source>
</evidence>
<dbReference type="GO" id="GO:0008239">
    <property type="term" value="F:dipeptidyl-peptidase activity"/>
    <property type="evidence" value="ECO:0007669"/>
    <property type="project" value="TreeGrafter"/>
</dbReference>
<evidence type="ECO:0000259" key="19">
    <source>
        <dbReference type="Pfam" id="PF00326"/>
    </source>
</evidence>
<keyword evidence="22" id="KW-1185">Reference proteome</keyword>
<evidence type="ECO:0000256" key="1">
    <source>
        <dbReference type="ARBA" id="ARBA00004606"/>
    </source>
</evidence>
<evidence type="ECO:0000256" key="9">
    <source>
        <dbReference type="ARBA" id="ARBA00022801"/>
    </source>
</evidence>
<dbReference type="InParanoid" id="A0A7M7LTQ4"/>
<evidence type="ECO:0000256" key="10">
    <source>
        <dbReference type="ARBA" id="ARBA00022825"/>
    </source>
</evidence>
<dbReference type="RefSeq" id="XP_008202160.1">
    <property type="nucleotide sequence ID" value="XM_008203938.4"/>
</dbReference>
<organism evidence="21 22">
    <name type="scientific">Nasonia vitripennis</name>
    <name type="common">Parasitic wasp</name>
    <dbReference type="NCBI Taxonomy" id="7425"/>
    <lineage>
        <taxon>Eukaryota</taxon>
        <taxon>Metazoa</taxon>
        <taxon>Ecdysozoa</taxon>
        <taxon>Arthropoda</taxon>
        <taxon>Hexapoda</taxon>
        <taxon>Insecta</taxon>
        <taxon>Pterygota</taxon>
        <taxon>Neoptera</taxon>
        <taxon>Endopterygota</taxon>
        <taxon>Hymenoptera</taxon>
        <taxon>Apocrita</taxon>
        <taxon>Proctotrupomorpha</taxon>
        <taxon>Chalcidoidea</taxon>
        <taxon>Pteromalidae</taxon>
        <taxon>Pteromalinae</taxon>
        <taxon>Nasonia</taxon>
    </lineage>
</organism>
<evidence type="ECO:0000259" key="20">
    <source>
        <dbReference type="Pfam" id="PF00930"/>
    </source>
</evidence>
<dbReference type="InterPro" id="IPR050278">
    <property type="entry name" value="Serine_Prot_S9B/DPPIV"/>
</dbReference>
<dbReference type="SMR" id="A0A7M7LTQ4"/>
<dbReference type="Gene3D" id="3.40.50.1820">
    <property type="entry name" value="alpha/beta hydrolase"/>
    <property type="match status" value="1"/>
</dbReference>
<dbReference type="Pfam" id="PF00930">
    <property type="entry name" value="DPPIV_N"/>
    <property type="match status" value="1"/>
</dbReference>
<protein>
    <recommendedName>
        <fullName evidence="16">Venom dipeptidyl peptidase 4</fullName>
    </recommendedName>
</protein>